<dbReference type="AlphaFoldDB" id="A0A8G2FE14"/>
<accession>A0A8G2FE14</accession>
<reference evidence="1 2" key="1">
    <citation type="submission" date="2017-01" db="EMBL/GenBank/DDBJ databases">
        <authorList>
            <person name="Varghese N."/>
            <person name="Submissions S."/>
        </authorList>
    </citation>
    <scope>NUCLEOTIDE SEQUENCE [LARGE SCALE GENOMIC DNA]</scope>
    <source>
        <strain evidence="1 2">ATCC 35905</strain>
    </source>
</reference>
<sequence>MSAAAWSAPIATAERQAMARTMAGIAAPADAVLADDPVAVVEAACRDRVGLVTVTWPGVSGPLWVRAGTADVGDLIGAMRDTAGALVLPFVPRRIIEIGAGAGYRTVALAVAFAEATIASVEPIPAEARLHALNTLAWRQIIGVRAAIAETVTRFGLGRAAETGRMVLLPSVDGPIGGMTLAALIQQLGWDGVDLLVVDPVSCPDLAQMGKAVARARVVAVRRPGPDLGEALAGTHARESSSEWDLYVRHAGAGPGGPVRRDFVFDVGGAVAVCRRVDVMDAPWAYFPIGDTGFRLHPNAPGMAAARLIVQHFVMGRTAFEVRVRLNHVAANPVRFRVVIRAAERGRVVHQAEIVLGAAESRLWRFDVPLFFGEAAIEFATEMADGGSNGHAWAEFLDPVFYE</sequence>
<keyword evidence="2" id="KW-1185">Reference proteome</keyword>
<name>A0A8G2FE14_ACIRU</name>
<dbReference type="OrthoDB" id="9810066at2"/>
<dbReference type="EMBL" id="FTNE01000009">
    <property type="protein sequence ID" value="SIQ76428.1"/>
    <property type="molecule type" value="Genomic_DNA"/>
</dbReference>
<protein>
    <submittedName>
        <fullName evidence="1">Uncharacterized protein</fullName>
    </submittedName>
</protein>
<evidence type="ECO:0000313" key="2">
    <source>
        <dbReference type="Proteomes" id="UP000186308"/>
    </source>
</evidence>
<evidence type="ECO:0000313" key="1">
    <source>
        <dbReference type="EMBL" id="SIQ76428.1"/>
    </source>
</evidence>
<comment type="caution">
    <text evidence="1">The sequence shown here is derived from an EMBL/GenBank/DDBJ whole genome shotgun (WGS) entry which is preliminary data.</text>
</comment>
<organism evidence="1 2">
    <name type="scientific">Acidiphilium rubrum</name>
    <dbReference type="NCBI Taxonomy" id="526"/>
    <lineage>
        <taxon>Bacteria</taxon>
        <taxon>Pseudomonadati</taxon>
        <taxon>Pseudomonadota</taxon>
        <taxon>Alphaproteobacteria</taxon>
        <taxon>Acetobacterales</taxon>
        <taxon>Acidocellaceae</taxon>
        <taxon>Acidiphilium</taxon>
    </lineage>
</organism>
<dbReference type="Proteomes" id="UP000186308">
    <property type="component" value="Unassembled WGS sequence"/>
</dbReference>
<dbReference type="RefSeq" id="WP_029311035.1">
    <property type="nucleotide sequence ID" value="NZ_FTNE01000009.1"/>
</dbReference>
<gene>
    <name evidence="1" type="ORF">SAMN05421828_10919</name>
</gene>
<proteinExistence type="predicted"/>